<evidence type="ECO:0000313" key="2">
    <source>
        <dbReference type="EMBL" id="KIM81746.1"/>
    </source>
</evidence>
<sequence length="71" mass="7570">MGRQQFAIAPLPAGTFVSLAYGIFAALSALIAMNRDCQGILIEPLLFADQPPANHLLALCRPCASIGWTEI</sequence>
<dbReference type="InParanoid" id="A0A0C3FRJ9"/>
<evidence type="ECO:0000313" key="3">
    <source>
        <dbReference type="Proteomes" id="UP000054166"/>
    </source>
</evidence>
<dbReference type="HOGENOM" id="CLU_2740924_0_0_1"/>
<accession>A0A0C3FRJ9</accession>
<dbReference type="Proteomes" id="UP000054166">
    <property type="component" value="Unassembled WGS sequence"/>
</dbReference>
<name>A0A0C3FRJ9_PILCF</name>
<reference evidence="2 3" key="1">
    <citation type="submission" date="2014-04" db="EMBL/GenBank/DDBJ databases">
        <authorList>
            <consortium name="DOE Joint Genome Institute"/>
            <person name="Kuo A."/>
            <person name="Tarkka M."/>
            <person name="Buscot F."/>
            <person name="Kohler A."/>
            <person name="Nagy L.G."/>
            <person name="Floudas D."/>
            <person name="Copeland A."/>
            <person name="Barry K.W."/>
            <person name="Cichocki N."/>
            <person name="Veneault-Fourrey C."/>
            <person name="LaButti K."/>
            <person name="Lindquist E.A."/>
            <person name="Lipzen A."/>
            <person name="Lundell T."/>
            <person name="Morin E."/>
            <person name="Murat C."/>
            <person name="Sun H."/>
            <person name="Tunlid A."/>
            <person name="Henrissat B."/>
            <person name="Grigoriev I.V."/>
            <person name="Hibbett D.S."/>
            <person name="Martin F."/>
            <person name="Nordberg H.P."/>
            <person name="Cantor M.N."/>
            <person name="Hua S.X."/>
        </authorList>
    </citation>
    <scope>NUCLEOTIDE SEQUENCE [LARGE SCALE GENOMIC DNA]</scope>
    <source>
        <strain evidence="2 3">F 1598</strain>
    </source>
</reference>
<proteinExistence type="predicted"/>
<evidence type="ECO:0000256" key="1">
    <source>
        <dbReference type="SAM" id="Phobius"/>
    </source>
</evidence>
<keyword evidence="1" id="KW-0812">Transmembrane</keyword>
<reference evidence="3" key="2">
    <citation type="submission" date="2015-01" db="EMBL/GenBank/DDBJ databases">
        <title>Evolutionary Origins and Diversification of the Mycorrhizal Mutualists.</title>
        <authorList>
            <consortium name="DOE Joint Genome Institute"/>
            <consortium name="Mycorrhizal Genomics Consortium"/>
            <person name="Kohler A."/>
            <person name="Kuo A."/>
            <person name="Nagy L.G."/>
            <person name="Floudas D."/>
            <person name="Copeland A."/>
            <person name="Barry K.W."/>
            <person name="Cichocki N."/>
            <person name="Veneault-Fourrey C."/>
            <person name="LaButti K."/>
            <person name="Lindquist E.A."/>
            <person name="Lipzen A."/>
            <person name="Lundell T."/>
            <person name="Morin E."/>
            <person name="Murat C."/>
            <person name="Riley R."/>
            <person name="Ohm R."/>
            <person name="Sun H."/>
            <person name="Tunlid A."/>
            <person name="Henrissat B."/>
            <person name="Grigoriev I.V."/>
            <person name="Hibbett D.S."/>
            <person name="Martin F."/>
        </authorList>
    </citation>
    <scope>NUCLEOTIDE SEQUENCE [LARGE SCALE GENOMIC DNA]</scope>
    <source>
        <strain evidence="3">F 1598</strain>
    </source>
</reference>
<feature type="transmembrane region" description="Helical" evidence="1">
    <location>
        <begin position="6"/>
        <end position="32"/>
    </location>
</feature>
<protein>
    <submittedName>
        <fullName evidence="2">Uncharacterized protein</fullName>
    </submittedName>
</protein>
<keyword evidence="1" id="KW-0472">Membrane</keyword>
<organism evidence="2 3">
    <name type="scientific">Piloderma croceum (strain F 1598)</name>
    <dbReference type="NCBI Taxonomy" id="765440"/>
    <lineage>
        <taxon>Eukaryota</taxon>
        <taxon>Fungi</taxon>
        <taxon>Dikarya</taxon>
        <taxon>Basidiomycota</taxon>
        <taxon>Agaricomycotina</taxon>
        <taxon>Agaricomycetes</taxon>
        <taxon>Agaricomycetidae</taxon>
        <taxon>Atheliales</taxon>
        <taxon>Atheliaceae</taxon>
        <taxon>Piloderma</taxon>
    </lineage>
</organism>
<gene>
    <name evidence="2" type="ORF">PILCRDRAFT_821097</name>
</gene>
<keyword evidence="1" id="KW-1133">Transmembrane helix</keyword>
<dbReference type="EMBL" id="KN832997">
    <property type="protein sequence ID" value="KIM81746.1"/>
    <property type="molecule type" value="Genomic_DNA"/>
</dbReference>
<dbReference type="AlphaFoldDB" id="A0A0C3FRJ9"/>
<keyword evidence="3" id="KW-1185">Reference proteome</keyword>